<dbReference type="EMBL" id="LDZY01000003">
    <property type="protein sequence ID" value="KLU67085.1"/>
    <property type="molecule type" value="Genomic_DNA"/>
</dbReference>
<dbReference type="Pfam" id="PF14620">
    <property type="entry name" value="YPEB_PepSY1-2"/>
    <property type="match status" value="1"/>
</dbReference>
<comment type="caution">
    <text evidence="3">The sequence shown here is derived from an EMBL/GenBank/DDBJ whole genome shotgun (WGS) entry which is preliminary data.</text>
</comment>
<feature type="domain" description="Sporulation protein YpeB N-terminal" evidence="2">
    <location>
        <begin position="30"/>
        <end position="162"/>
    </location>
</feature>
<accession>A0A0J1FUH5</accession>
<sequence length="454" mass="50327">MHKRLWVGTLAVALLISLGWGINEYRLAGDYRLASENNSRRAFSDFASHLDQMETVMAKGNVANTPNQQIYYLSEVSSKSEGALKDFSQLPADQAGLSYIGQFLTQSGDFARTLAQRVAGGGTITADDTKTLQTMHNQLIPVDQKVQTLMSRIDTENLAWTDPGPSLRQKLGLGGPQIAEAAADGSEASSKSVRSGLDQLDASLQKLPPFTYTGEYSARVVQKPLGLPSGQVNKAQSQNAARSFLTKVGYADATLSFAGETNGDFKGYSWKYKDAYLEISRQGGVVTLYRDQRSLNPRTLSIDDAIQRTKKILTTLGWNLVITSSEDFGSYVEFDAVAEQNGVRLYPDKVRLMVALDNGQLVGLDATPYYAFHHTRTFPAKITMNQAVQKLRTNFKIQESRLAVITKSGNQEIYAYEFRGRYQGEDYLVYLNAQNGTEEKIQRIIKTPRGEYLQ</sequence>
<evidence type="ECO:0000259" key="2">
    <source>
        <dbReference type="Pfam" id="PF20769"/>
    </source>
</evidence>
<proteinExistence type="predicted"/>
<evidence type="ECO:0000313" key="3">
    <source>
        <dbReference type="EMBL" id="KLU67085.1"/>
    </source>
</evidence>
<gene>
    <name evidence="3" type="primary">ypeB</name>
    <name evidence="3" type="ORF">DEAC_c10190</name>
</gene>
<reference evidence="3 4" key="1">
    <citation type="submission" date="2015-06" db="EMBL/GenBank/DDBJ databases">
        <title>Draft genome of the moderately acidophilic sulfate reducer Candidatus Desulfosporosinus acididurans strain M1.</title>
        <authorList>
            <person name="Poehlein A."/>
            <person name="Petzsch P."/>
            <person name="Johnson B.D."/>
            <person name="Schloemann M."/>
            <person name="Daniel R."/>
            <person name="Muehling M."/>
        </authorList>
    </citation>
    <scope>NUCLEOTIDE SEQUENCE [LARGE SCALE GENOMIC DNA]</scope>
    <source>
        <strain evidence="3 4">M1</strain>
    </source>
</reference>
<evidence type="ECO:0000313" key="4">
    <source>
        <dbReference type="Proteomes" id="UP000036356"/>
    </source>
</evidence>
<dbReference type="GO" id="GO:0009847">
    <property type="term" value="P:spore germination"/>
    <property type="evidence" value="ECO:0007669"/>
    <property type="project" value="InterPro"/>
</dbReference>
<dbReference type="InterPro" id="IPR014239">
    <property type="entry name" value="YpeB_PepSY1-2"/>
</dbReference>
<feature type="domain" description="Sporulation protein YpeB PepSY1 and PepSY2" evidence="1">
    <location>
        <begin position="195"/>
        <end position="379"/>
    </location>
</feature>
<name>A0A0J1FUH5_9FIRM</name>
<keyword evidence="4" id="KW-1185">Reference proteome</keyword>
<dbReference type="Pfam" id="PF20769">
    <property type="entry name" value="YPEB_N"/>
    <property type="match status" value="1"/>
</dbReference>
<dbReference type="STRING" id="476652.DEAC_c10190"/>
<evidence type="ECO:0000259" key="1">
    <source>
        <dbReference type="Pfam" id="PF14620"/>
    </source>
</evidence>
<protein>
    <submittedName>
        <fullName evidence="3">Sporulation protein YpeB</fullName>
    </submittedName>
</protein>
<dbReference type="Proteomes" id="UP000036356">
    <property type="component" value="Unassembled WGS sequence"/>
</dbReference>
<dbReference type="AlphaFoldDB" id="A0A0J1FUH5"/>
<organism evidence="3 4">
    <name type="scientific">Desulfosporosinus acididurans</name>
    <dbReference type="NCBI Taxonomy" id="476652"/>
    <lineage>
        <taxon>Bacteria</taxon>
        <taxon>Bacillati</taxon>
        <taxon>Bacillota</taxon>
        <taxon>Clostridia</taxon>
        <taxon>Eubacteriales</taxon>
        <taxon>Desulfitobacteriaceae</taxon>
        <taxon>Desulfosporosinus</taxon>
    </lineage>
</organism>
<dbReference type="InterPro" id="IPR048402">
    <property type="entry name" value="YpeB_N"/>
</dbReference>
<dbReference type="PATRIC" id="fig|476652.3.peg.1049"/>
<dbReference type="RefSeq" id="WP_047808929.1">
    <property type="nucleotide sequence ID" value="NZ_LDZY01000003.1"/>
</dbReference>